<evidence type="ECO:0000256" key="1">
    <source>
        <dbReference type="ARBA" id="ARBA00001933"/>
    </source>
</evidence>
<dbReference type="GO" id="GO:0030170">
    <property type="term" value="F:pyridoxal phosphate binding"/>
    <property type="evidence" value="ECO:0007669"/>
    <property type="project" value="InterPro"/>
</dbReference>
<gene>
    <name evidence="5" type="ORF">BWR60_13510</name>
</gene>
<evidence type="ECO:0000256" key="3">
    <source>
        <dbReference type="ARBA" id="ARBA00023239"/>
    </source>
</evidence>
<accession>A0A211ZN08</accession>
<dbReference type="SUPFAM" id="SSF53686">
    <property type="entry name" value="Tryptophan synthase beta subunit-like PLP-dependent enzymes"/>
    <property type="match status" value="1"/>
</dbReference>
<keyword evidence="3" id="KW-0456">Lyase</keyword>
<feature type="domain" description="Tryptophan synthase beta chain-like PALP" evidence="4">
    <location>
        <begin position="16"/>
        <end position="305"/>
    </location>
</feature>
<dbReference type="GO" id="GO:0006567">
    <property type="term" value="P:L-threonine catabolic process"/>
    <property type="evidence" value="ECO:0007669"/>
    <property type="project" value="TreeGrafter"/>
</dbReference>
<dbReference type="InterPro" id="IPR036052">
    <property type="entry name" value="TrpB-like_PALP_sf"/>
</dbReference>
<comment type="caution">
    <text evidence="5">The sequence shown here is derived from an EMBL/GenBank/DDBJ whole genome shotgun (WGS) entry which is preliminary data.</text>
</comment>
<dbReference type="CDD" id="cd01562">
    <property type="entry name" value="Thr-dehyd"/>
    <property type="match status" value="1"/>
</dbReference>
<dbReference type="PANTHER" id="PTHR48078:SF6">
    <property type="entry name" value="L-THREONINE DEHYDRATASE CATABOLIC TDCB"/>
    <property type="match status" value="1"/>
</dbReference>
<dbReference type="Gene3D" id="3.40.50.1100">
    <property type="match status" value="2"/>
</dbReference>
<dbReference type="InterPro" id="IPR050147">
    <property type="entry name" value="Ser/Thr_Dehydratase"/>
</dbReference>
<evidence type="ECO:0000259" key="4">
    <source>
        <dbReference type="Pfam" id="PF00291"/>
    </source>
</evidence>
<reference evidence="6" key="1">
    <citation type="submission" date="2017-05" db="EMBL/GenBank/DDBJ databases">
        <authorList>
            <person name="Macchi M."/>
            <person name="Festa S."/>
            <person name="Coppotelli B.M."/>
            <person name="Morelli I.S."/>
        </authorList>
    </citation>
    <scope>NUCLEOTIDE SEQUENCE [LARGE SCALE GENOMIC DNA]</scope>
    <source>
        <strain evidence="6">I</strain>
    </source>
</reference>
<comment type="cofactor">
    <cofactor evidence="1">
        <name>pyridoxal 5'-phosphate</name>
        <dbReference type="ChEBI" id="CHEBI:597326"/>
    </cofactor>
</comment>
<dbReference type="RefSeq" id="WP_088151554.1">
    <property type="nucleotide sequence ID" value="NZ_NHON01000021.1"/>
</dbReference>
<sequence length="320" mass="33079">MTELFDRIMAAHAAIRPQVPVTPLERSAVLSAALGCEVLLKAEHLQPSGAFKLRGATNRISTLSEAERRRGVTTASTGNHGMAVARAGALAGTAVRVHVAAGTARTKTDAILALGAELVVIDGPPIEAEASARRDAAASGRTYIPPYNDPDVMAGQGTVGVELMQQAPDLDAVFIAVGGGGLIGGTGTAIKRIRPQTRVVGVWAENSPVMLRALEVGAIVDVEESETLSDGTAGAVEAGSVTFPVCQSVIDERVLVSEAEIARAMRQVAEAEHWIVEGSAGVALAGLVRQAEAWRGRTVAVVLCGRNIALDTFLQAISAA</sequence>
<dbReference type="Proteomes" id="UP000196655">
    <property type="component" value="Unassembled WGS sequence"/>
</dbReference>
<protein>
    <submittedName>
        <fullName evidence="5">Serine/threonine dehydratase</fullName>
    </submittedName>
</protein>
<dbReference type="InterPro" id="IPR000634">
    <property type="entry name" value="Ser/Thr_deHydtase_PyrdxlP-BS"/>
</dbReference>
<dbReference type="InterPro" id="IPR001926">
    <property type="entry name" value="TrpB-like_PALP"/>
</dbReference>
<evidence type="ECO:0000256" key="2">
    <source>
        <dbReference type="ARBA" id="ARBA00022898"/>
    </source>
</evidence>
<dbReference type="OrthoDB" id="9811476at2"/>
<dbReference type="GO" id="GO:0009097">
    <property type="term" value="P:isoleucine biosynthetic process"/>
    <property type="evidence" value="ECO:0007669"/>
    <property type="project" value="TreeGrafter"/>
</dbReference>
<dbReference type="Pfam" id="PF00291">
    <property type="entry name" value="PALP"/>
    <property type="match status" value="1"/>
</dbReference>
<dbReference type="GO" id="GO:0003941">
    <property type="term" value="F:L-serine ammonia-lyase activity"/>
    <property type="evidence" value="ECO:0007669"/>
    <property type="project" value="TreeGrafter"/>
</dbReference>
<dbReference type="EMBL" id="NHON01000021">
    <property type="protein sequence ID" value="OWJ66663.1"/>
    <property type="molecule type" value="Genomic_DNA"/>
</dbReference>
<dbReference type="PANTHER" id="PTHR48078">
    <property type="entry name" value="THREONINE DEHYDRATASE, MITOCHONDRIAL-RELATED"/>
    <property type="match status" value="1"/>
</dbReference>
<evidence type="ECO:0000313" key="5">
    <source>
        <dbReference type="EMBL" id="OWJ66663.1"/>
    </source>
</evidence>
<keyword evidence="6" id="KW-1185">Reference proteome</keyword>
<dbReference type="GO" id="GO:0006565">
    <property type="term" value="P:L-serine catabolic process"/>
    <property type="evidence" value="ECO:0007669"/>
    <property type="project" value="TreeGrafter"/>
</dbReference>
<organism evidence="5 6">
    <name type="scientific">Inquilinus limosus</name>
    <dbReference type="NCBI Taxonomy" id="171674"/>
    <lineage>
        <taxon>Bacteria</taxon>
        <taxon>Pseudomonadati</taxon>
        <taxon>Pseudomonadota</taxon>
        <taxon>Alphaproteobacteria</taxon>
        <taxon>Rhodospirillales</taxon>
        <taxon>Rhodospirillaceae</taxon>
        <taxon>Inquilinus</taxon>
    </lineage>
</organism>
<dbReference type="PROSITE" id="PS00165">
    <property type="entry name" value="DEHYDRATASE_SER_THR"/>
    <property type="match status" value="1"/>
</dbReference>
<dbReference type="GO" id="GO:0004794">
    <property type="term" value="F:threonine deaminase activity"/>
    <property type="evidence" value="ECO:0007669"/>
    <property type="project" value="TreeGrafter"/>
</dbReference>
<proteinExistence type="predicted"/>
<evidence type="ECO:0000313" key="6">
    <source>
        <dbReference type="Proteomes" id="UP000196655"/>
    </source>
</evidence>
<dbReference type="NCBIfam" id="NF005292">
    <property type="entry name" value="PRK06815.1"/>
    <property type="match status" value="1"/>
</dbReference>
<name>A0A211ZN08_9PROT</name>
<keyword evidence="2" id="KW-0663">Pyridoxal phosphate</keyword>
<dbReference type="AlphaFoldDB" id="A0A211ZN08"/>